<dbReference type="PROSITE" id="PS51118">
    <property type="entry name" value="HTH_HXLR"/>
    <property type="match status" value="1"/>
</dbReference>
<comment type="caution">
    <text evidence="5">The sequence shown here is derived from an EMBL/GenBank/DDBJ whole genome shotgun (WGS) entry which is preliminary data.</text>
</comment>
<dbReference type="Proteomes" id="UP000788262">
    <property type="component" value="Unassembled WGS sequence"/>
</dbReference>
<reference evidence="5 6" key="1">
    <citation type="submission" date="2021-02" db="EMBL/GenBank/DDBJ databases">
        <title>Whole genome sequencing of Streptomyces actuosus VRA1.</title>
        <authorList>
            <person name="Sen G."/>
            <person name="Sen A."/>
        </authorList>
    </citation>
    <scope>NUCLEOTIDE SEQUENCE [LARGE SCALE GENOMIC DNA]</scope>
    <source>
        <strain evidence="5 6">VRA1</strain>
    </source>
</reference>
<sequence>MRGRTRVLRDLLAGTKRFSELRASLTGISPKTLTDRLRSLEEDMVVRVVHAEVPPRVEYTLTSRGRAVEPVIAALAA</sequence>
<dbReference type="EMBL" id="JAFFZS010000002">
    <property type="protein sequence ID" value="MBN0043241.1"/>
    <property type="molecule type" value="Genomic_DNA"/>
</dbReference>
<dbReference type="SUPFAM" id="SSF46785">
    <property type="entry name" value="Winged helix' DNA-binding domain"/>
    <property type="match status" value="1"/>
</dbReference>
<dbReference type="PANTHER" id="PTHR33204:SF18">
    <property type="entry name" value="TRANSCRIPTIONAL REGULATORY PROTEIN"/>
    <property type="match status" value="1"/>
</dbReference>
<evidence type="ECO:0000313" key="5">
    <source>
        <dbReference type="EMBL" id="MBN0043241.1"/>
    </source>
</evidence>
<evidence type="ECO:0000256" key="1">
    <source>
        <dbReference type="ARBA" id="ARBA00023015"/>
    </source>
</evidence>
<dbReference type="PANTHER" id="PTHR33204">
    <property type="entry name" value="TRANSCRIPTIONAL REGULATOR, MARR FAMILY"/>
    <property type="match status" value="1"/>
</dbReference>
<organism evidence="5 6">
    <name type="scientific">Streptomyces actuosus</name>
    <dbReference type="NCBI Taxonomy" id="1885"/>
    <lineage>
        <taxon>Bacteria</taxon>
        <taxon>Bacillati</taxon>
        <taxon>Actinomycetota</taxon>
        <taxon>Actinomycetes</taxon>
        <taxon>Kitasatosporales</taxon>
        <taxon>Streptomycetaceae</taxon>
        <taxon>Streptomyces</taxon>
    </lineage>
</organism>
<keyword evidence="2" id="KW-0238">DNA-binding</keyword>
<keyword evidence="1" id="KW-0805">Transcription regulation</keyword>
<feature type="domain" description="HTH hxlR-type" evidence="4">
    <location>
        <begin position="1"/>
        <end position="77"/>
    </location>
</feature>
<evidence type="ECO:0000313" key="6">
    <source>
        <dbReference type="Proteomes" id="UP000788262"/>
    </source>
</evidence>
<dbReference type="InterPro" id="IPR036390">
    <property type="entry name" value="WH_DNA-bd_sf"/>
</dbReference>
<gene>
    <name evidence="5" type="ORF">JS756_03830</name>
</gene>
<evidence type="ECO:0000256" key="2">
    <source>
        <dbReference type="ARBA" id="ARBA00023125"/>
    </source>
</evidence>
<protein>
    <submittedName>
        <fullName evidence="5">Helix-turn-helix transcriptional regulator</fullName>
    </submittedName>
</protein>
<proteinExistence type="predicted"/>
<dbReference type="Pfam" id="PF01638">
    <property type="entry name" value="HxlR"/>
    <property type="match status" value="1"/>
</dbReference>
<keyword evidence="3" id="KW-0804">Transcription</keyword>
<evidence type="ECO:0000259" key="4">
    <source>
        <dbReference type="PROSITE" id="PS51118"/>
    </source>
</evidence>
<dbReference type="Gene3D" id="1.10.10.10">
    <property type="entry name" value="Winged helix-like DNA-binding domain superfamily/Winged helix DNA-binding domain"/>
    <property type="match status" value="1"/>
</dbReference>
<accession>A0ABS2VJH8</accession>
<keyword evidence="6" id="KW-1185">Reference proteome</keyword>
<name>A0ABS2VJH8_STRAS</name>
<dbReference type="InterPro" id="IPR002577">
    <property type="entry name" value="HTH_HxlR"/>
</dbReference>
<evidence type="ECO:0000256" key="3">
    <source>
        <dbReference type="ARBA" id="ARBA00023163"/>
    </source>
</evidence>
<dbReference type="InterPro" id="IPR036388">
    <property type="entry name" value="WH-like_DNA-bd_sf"/>
</dbReference>